<dbReference type="Pfam" id="PF02687">
    <property type="entry name" value="FtsX"/>
    <property type="match status" value="1"/>
</dbReference>
<proteinExistence type="inferred from homology"/>
<feature type="non-terminal residue" evidence="9">
    <location>
        <position position="342"/>
    </location>
</feature>
<keyword evidence="2" id="KW-1003">Cell membrane</keyword>
<feature type="transmembrane region" description="Helical" evidence="7">
    <location>
        <begin position="165"/>
        <end position="183"/>
    </location>
</feature>
<dbReference type="PANTHER" id="PTHR30572:SF4">
    <property type="entry name" value="ABC TRANSPORTER PERMEASE YTRF"/>
    <property type="match status" value="1"/>
</dbReference>
<feature type="transmembrane region" description="Helical" evidence="7">
    <location>
        <begin position="257"/>
        <end position="278"/>
    </location>
</feature>
<dbReference type="PANTHER" id="PTHR30572">
    <property type="entry name" value="MEMBRANE COMPONENT OF TRANSPORTER-RELATED"/>
    <property type="match status" value="1"/>
</dbReference>
<reference evidence="9" key="1">
    <citation type="submission" date="2018-06" db="EMBL/GenBank/DDBJ databases">
        <authorList>
            <person name="Zhirakovskaya E."/>
        </authorList>
    </citation>
    <scope>NUCLEOTIDE SEQUENCE</scope>
</reference>
<evidence type="ECO:0000256" key="5">
    <source>
        <dbReference type="ARBA" id="ARBA00023136"/>
    </source>
</evidence>
<evidence type="ECO:0000256" key="4">
    <source>
        <dbReference type="ARBA" id="ARBA00022989"/>
    </source>
</evidence>
<organism evidence="9">
    <name type="scientific">hydrothermal vent metagenome</name>
    <dbReference type="NCBI Taxonomy" id="652676"/>
    <lineage>
        <taxon>unclassified sequences</taxon>
        <taxon>metagenomes</taxon>
        <taxon>ecological metagenomes</taxon>
    </lineage>
</organism>
<feature type="domain" description="ABC3 transporter permease C-terminal" evidence="8">
    <location>
        <begin position="166"/>
        <end position="279"/>
    </location>
</feature>
<comment type="similarity">
    <text evidence="6">Belongs to the ABC-4 integral membrane protein family.</text>
</comment>
<dbReference type="GO" id="GO:0005886">
    <property type="term" value="C:plasma membrane"/>
    <property type="evidence" value="ECO:0007669"/>
    <property type="project" value="UniProtKB-SubCell"/>
</dbReference>
<feature type="transmembrane region" description="Helical" evidence="7">
    <location>
        <begin position="204"/>
        <end position="237"/>
    </location>
</feature>
<dbReference type="GO" id="GO:0022857">
    <property type="term" value="F:transmembrane transporter activity"/>
    <property type="evidence" value="ECO:0007669"/>
    <property type="project" value="TreeGrafter"/>
</dbReference>
<accession>A0A3B0VZL7</accession>
<dbReference type="AlphaFoldDB" id="A0A3B0VZL7"/>
<keyword evidence="5 7" id="KW-0472">Membrane</keyword>
<keyword evidence="4 7" id="KW-1133">Transmembrane helix</keyword>
<sequence>MDVVEGEYELGDNGAAVLEATASSFGLEVGDSIDVAYSFPQPREEGKPETVGSSQQRSTARFTVKAIVRQDGVADAGVRDGLIVDLGDVQTWLGLPNRAERLIGLVDTRLYEARDSEAAALSVRDVATAVQAALGTDYLYNLDKALILDQSADAFLILQALINTYGLMALGVVGLLVHTLVMTNVQEQKREMAILRILGSPQRYLFALVLSEVAVIGVIGIGLGVILGQIITTYGVVPFITFQMSQSGLTARLQPTVNLTAVLPAIISAAVVLIISTLQPAREAANTKVMHAINPGAADNLQLEDLAGLRERSPNGRMLIIGLFLMFVVLMTIGLDVVSSFG</sequence>
<dbReference type="InterPro" id="IPR050250">
    <property type="entry name" value="Macrolide_Exporter_MacB"/>
</dbReference>
<keyword evidence="3 7" id="KW-0812">Transmembrane</keyword>
<evidence type="ECO:0000256" key="2">
    <source>
        <dbReference type="ARBA" id="ARBA00022475"/>
    </source>
</evidence>
<evidence type="ECO:0000256" key="1">
    <source>
        <dbReference type="ARBA" id="ARBA00004651"/>
    </source>
</evidence>
<dbReference type="EMBL" id="UOEU01000638">
    <property type="protein sequence ID" value="VAW36814.1"/>
    <property type="molecule type" value="Genomic_DNA"/>
</dbReference>
<evidence type="ECO:0000256" key="6">
    <source>
        <dbReference type="ARBA" id="ARBA00038076"/>
    </source>
</evidence>
<feature type="transmembrane region" description="Helical" evidence="7">
    <location>
        <begin position="319"/>
        <end position="341"/>
    </location>
</feature>
<comment type="subcellular location">
    <subcellularLocation>
        <location evidence="1">Cell membrane</location>
        <topology evidence="1">Multi-pass membrane protein</topology>
    </subcellularLocation>
</comment>
<evidence type="ECO:0000256" key="3">
    <source>
        <dbReference type="ARBA" id="ARBA00022692"/>
    </source>
</evidence>
<evidence type="ECO:0000256" key="7">
    <source>
        <dbReference type="SAM" id="Phobius"/>
    </source>
</evidence>
<evidence type="ECO:0000313" key="9">
    <source>
        <dbReference type="EMBL" id="VAW36814.1"/>
    </source>
</evidence>
<evidence type="ECO:0000259" key="8">
    <source>
        <dbReference type="Pfam" id="PF02687"/>
    </source>
</evidence>
<gene>
    <name evidence="9" type="ORF">MNBD_CHLOROFLEXI01-2355</name>
</gene>
<dbReference type="InterPro" id="IPR003838">
    <property type="entry name" value="ABC3_permease_C"/>
</dbReference>
<protein>
    <recommendedName>
        <fullName evidence="8">ABC3 transporter permease C-terminal domain-containing protein</fullName>
    </recommendedName>
</protein>
<name>A0A3B0VZL7_9ZZZZ</name>